<protein>
    <submittedName>
        <fullName evidence="1">Uncharacterized protein</fullName>
    </submittedName>
</protein>
<proteinExistence type="predicted"/>
<dbReference type="AlphaFoldDB" id="A0A0F9P4M0"/>
<dbReference type="EMBL" id="LAZR01002836">
    <property type="protein sequence ID" value="KKN25019.1"/>
    <property type="molecule type" value="Genomic_DNA"/>
</dbReference>
<evidence type="ECO:0000313" key="1">
    <source>
        <dbReference type="EMBL" id="KKN25019.1"/>
    </source>
</evidence>
<gene>
    <name evidence="1" type="ORF">LCGC14_0889010</name>
</gene>
<organism evidence="1">
    <name type="scientific">marine sediment metagenome</name>
    <dbReference type="NCBI Taxonomy" id="412755"/>
    <lineage>
        <taxon>unclassified sequences</taxon>
        <taxon>metagenomes</taxon>
        <taxon>ecological metagenomes</taxon>
    </lineage>
</organism>
<name>A0A0F9P4M0_9ZZZZ</name>
<reference evidence="1" key="1">
    <citation type="journal article" date="2015" name="Nature">
        <title>Complex archaea that bridge the gap between prokaryotes and eukaryotes.</title>
        <authorList>
            <person name="Spang A."/>
            <person name="Saw J.H."/>
            <person name="Jorgensen S.L."/>
            <person name="Zaremba-Niedzwiedzka K."/>
            <person name="Martijn J."/>
            <person name="Lind A.E."/>
            <person name="van Eijk R."/>
            <person name="Schleper C."/>
            <person name="Guy L."/>
            <person name="Ettema T.J."/>
        </authorList>
    </citation>
    <scope>NUCLEOTIDE SEQUENCE</scope>
</reference>
<accession>A0A0F9P4M0</accession>
<sequence length="119" mass="12878">MDRKQAIWTLQELLKKPGSLRIITAECVSEACTGAPTGSVGHDEGLFKLADPRHFIIHDVVRLEGPNHKGQVRAHSAEGDWCMGQPEALLARLLEAGGAGSMAEVPTPRKGLLTRLFGR</sequence>
<comment type="caution">
    <text evidence="1">The sequence shown here is derived from an EMBL/GenBank/DDBJ whole genome shotgun (WGS) entry which is preliminary data.</text>
</comment>